<sequence>MPPVDSTSSHLKESVPASNRHNSSSSSSPRSHSPESSGLGSPFAVIGTPRGQTRAQITTPSGPSSGTLSSAEISPIEVESKHKLGSEVTLKPNTKKMAPVNILMVGTGEYTTGFVGTGASTSDKKVGVVGLTMFDLRRRGKVGELSMVGVNGKKYPAIREHLDKNISKVYNNLDVSFKSFPADDTVDPDSYKAAIDQLSPGDAITIFTPDTTHYPIALYAIQRRIHVLLTKPATKTIEEHQHLIRESRKYGVFVFVEHHKRFDPAYSDARAKAQKLGDFNYFYSYMSQPKSQLETFKAWAGKDSDISYYLNSHHVDINESMVPGWKPYKVTASGSRGCATDLGCVPGTEDTITLMVDWVKKDDPTKVASGVYTSSWTAPQKAGVHSNQYFHYLGSKGEIRINQAKRGYDVADDETTGLMWYNPFYMRYAPDEEGNFGGQGGYGYVSFEKFVDACNKLNAGEITLEELDKRGLPTLANTAATGAILHAGRVSLDEKRTVYLEENEGVWRLGCASGSSCIAHAPATTTSLNGTTVREEPEVTSITTTEPAAFDIPVPVTPTSSSHPPKVATAPKVVERKSSNSSLPSLVKRQKSVINWWKKRKNRKSTPVVETQA</sequence>
<dbReference type="InterPro" id="IPR000683">
    <property type="entry name" value="Gfo/Idh/MocA-like_OxRdtase_N"/>
</dbReference>
<name>A0AAV9XLT5_9PEZI</name>
<dbReference type="GO" id="GO:0000166">
    <property type="term" value="F:nucleotide binding"/>
    <property type="evidence" value="ECO:0007669"/>
    <property type="project" value="InterPro"/>
</dbReference>
<feature type="domain" description="Gfo/Idh/MocA-like oxidoreductase N-terminal" evidence="2">
    <location>
        <begin position="157"/>
        <end position="258"/>
    </location>
</feature>
<feature type="compositionally biased region" description="Low complexity" evidence="1">
    <location>
        <begin position="58"/>
        <end position="70"/>
    </location>
</feature>
<organism evidence="3 4">
    <name type="scientific">Orbilia ellipsospora</name>
    <dbReference type="NCBI Taxonomy" id="2528407"/>
    <lineage>
        <taxon>Eukaryota</taxon>
        <taxon>Fungi</taxon>
        <taxon>Dikarya</taxon>
        <taxon>Ascomycota</taxon>
        <taxon>Pezizomycotina</taxon>
        <taxon>Orbiliomycetes</taxon>
        <taxon>Orbiliales</taxon>
        <taxon>Orbiliaceae</taxon>
        <taxon>Orbilia</taxon>
    </lineage>
</organism>
<dbReference type="FunFam" id="3.40.50.720:FF:000778">
    <property type="entry name" value="NAD binding Rossmann fold oxidoreductase, putative"/>
    <property type="match status" value="1"/>
</dbReference>
<dbReference type="Pfam" id="PF01408">
    <property type="entry name" value="GFO_IDH_MocA"/>
    <property type="match status" value="1"/>
</dbReference>
<dbReference type="GO" id="GO:0006740">
    <property type="term" value="P:NADPH regeneration"/>
    <property type="evidence" value="ECO:0007669"/>
    <property type="project" value="TreeGrafter"/>
</dbReference>
<comment type="caution">
    <text evidence="3">The sequence shown here is derived from an EMBL/GenBank/DDBJ whole genome shotgun (WGS) entry which is preliminary data.</text>
</comment>
<dbReference type="PANTHER" id="PTHR42840:SF6">
    <property type="entry name" value="BINDING ROSSMANN FOLD OXIDOREDUCTASE, PUTATIVE (AFU_ORTHOLOGUE AFUA_3G11930)-RELATED"/>
    <property type="match status" value="1"/>
</dbReference>
<dbReference type="SUPFAM" id="SSF51735">
    <property type="entry name" value="NAD(P)-binding Rossmann-fold domains"/>
    <property type="match status" value="1"/>
</dbReference>
<dbReference type="Proteomes" id="UP001365542">
    <property type="component" value="Unassembled WGS sequence"/>
</dbReference>
<feature type="region of interest" description="Disordered" evidence="1">
    <location>
        <begin position="551"/>
        <end position="585"/>
    </location>
</feature>
<feature type="compositionally biased region" description="Low complexity" evidence="1">
    <location>
        <begin position="18"/>
        <end position="37"/>
    </location>
</feature>
<dbReference type="GO" id="GO:0016491">
    <property type="term" value="F:oxidoreductase activity"/>
    <property type="evidence" value="ECO:0007669"/>
    <property type="project" value="TreeGrafter"/>
</dbReference>
<dbReference type="Gene3D" id="3.40.50.720">
    <property type="entry name" value="NAD(P)-binding Rossmann-like Domain"/>
    <property type="match status" value="1"/>
</dbReference>
<evidence type="ECO:0000313" key="3">
    <source>
        <dbReference type="EMBL" id="KAK6543050.1"/>
    </source>
</evidence>
<feature type="region of interest" description="Disordered" evidence="1">
    <location>
        <begin position="1"/>
        <end position="71"/>
    </location>
</feature>
<feature type="compositionally biased region" description="Low complexity" evidence="1">
    <location>
        <begin position="553"/>
        <end position="565"/>
    </location>
</feature>
<proteinExistence type="predicted"/>
<reference evidence="3 4" key="1">
    <citation type="submission" date="2019-10" db="EMBL/GenBank/DDBJ databases">
        <authorList>
            <person name="Palmer J.M."/>
        </authorList>
    </citation>
    <scope>NUCLEOTIDE SEQUENCE [LARGE SCALE GENOMIC DNA]</scope>
    <source>
        <strain evidence="3 4">TWF694</strain>
    </source>
</reference>
<dbReference type="PANTHER" id="PTHR42840">
    <property type="entry name" value="NAD(P)-BINDING ROSSMANN-FOLD SUPERFAMILY PROTEIN-RELATED"/>
    <property type="match status" value="1"/>
</dbReference>
<evidence type="ECO:0000256" key="1">
    <source>
        <dbReference type="SAM" id="MobiDB-lite"/>
    </source>
</evidence>
<keyword evidence="4" id="KW-1185">Reference proteome</keyword>
<dbReference type="FunFam" id="3.30.360.10:FF:000030">
    <property type="entry name" value="NAD binding Rossmann fold oxidoreductase"/>
    <property type="match status" value="1"/>
</dbReference>
<protein>
    <recommendedName>
        <fullName evidence="2">Gfo/Idh/MocA-like oxidoreductase N-terminal domain-containing protein</fullName>
    </recommendedName>
</protein>
<dbReference type="EMBL" id="JAVHJO010000002">
    <property type="protein sequence ID" value="KAK6543050.1"/>
    <property type="molecule type" value="Genomic_DNA"/>
</dbReference>
<evidence type="ECO:0000313" key="4">
    <source>
        <dbReference type="Proteomes" id="UP001365542"/>
    </source>
</evidence>
<dbReference type="InterPro" id="IPR036291">
    <property type="entry name" value="NAD(P)-bd_dom_sf"/>
</dbReference>
<dbReference type="Gene3D" id="3.30.360.10">
    <property type="entry name" value="Dihydrodipicolinate Reductase, domain 2"/>
    <property type="match status" value="1"/>
</dbReference>
<dbReference type="AlphaFoldDB" id="A0AAV9XLT5"/>
<accession>A0AAV9XLT5</accession>
<evidence type="ECO:0000259" key="2">
    <source>
        <dbReference type="Pfam" id="PF01408"/>
    </source>
</evidence>
<dbReference type="GO" id="GO:0005737">
    <property type="term" value="C:cytoplasm"/>
    <property type="evidence" value="ECO:0007669"/>
    <property type="project" value="TreeGrafter"/>
</dbReference>
<gene>
    <name evidence="3" type="ORF">TWF694_006977</name>
</gene>